<feature type="compositionally biased region" description="Basic and acidic residues" evidence="4">
    <location>
        <begin position="238"/>
        <end position="265"/>
    </location>
</feature>
<dbReference type="PANTHER" id="PTHR33018:SF34">
    <property type="entry name" value="OS02G0472350 PROTEIN"/>
    <property type="match status" value="1"/>
</dbReference>
<dbReference type="PANTHER" id="PTHR33018">
    <property type="entry name" value="OS10G0338966 PROTEIN-RELATED"/>
    <property type="match status" value="1"/>
</dbReference>
<dbReference type="SUPFAM" id="SSF54001">
    <property type="entry name" value="Cysteine proteinases"/>
    <property type="match status" value="1"/>
</dbReference>
<evidence type="ECO:0000256" key="1">
    <source>
        <dbReference type="ARBA" id="ARBA00005234"/>
    </source>
</evidence>
<feature type="non-terminal residue" evidence="8">
    <location>
        <position position="1"/>
    </location>
</feature>
<evidence type="ECO:0000313" key="8">
    <source>
        <dbReference type="EMBL" id="TVU16754.1"/>
    </source>
</evidence>
<dbReference type="EMBL" id="RWGY01000030">
    <property type="protein sequence ID" value="TVU16754.1"/>
    <property type="molecule type" value="Genomic_DNA"/>
</dbReference>
<reference evidence="8 9" key="1">
    <citation type="journal article" date="2019" name="Sci. Rep.">
        <title>A high-quality genome of Eragrostis curvula grass provides insights into Poaceae evolution and supports new strategies to enhance forage quality.</title>
        <authorList>
            <person name="Carballo J."/>
            <person name="Santos B.A.C.M."/>
            <person name="Zappacosta D."/>
            <person name="Garbus I."/>
            <person name="Selva J.P."/>
            <person name="Gallo C.A."/>
            <person name="Diaz A."/>
            <person name="Albertini E."/>
            <person name="Caccamo M."/>
            <person name="Echenique V."/>
        </authorList>
    </citation>
    <scope>NUCLEOTIDE SEQUENCE [LARGE SCALE GENOMIC DNA]</scope>
    <source>
        <strain evidence="9">cv. Victoria</strain>
        <tissue evidence="8">Leaf</tissue>
    </source>
</reference>
<keyword evidence="5" id="KW-0812">Transmembrane</keyword>
<organism evidence="8 9">
    <name type="scientific">Eragrostis curvula</name>
    <name type="common">weeping love grass</name>
    <dbReference type="NCBI Taxonomy" id="38414"/>
    <lineage>
        <taxon>Eukaryota</taxon>
        <taxon>Viridiplantae</taxon>
        <taxon>Streptophyta</taxon>
        <taxon>Embryophyta</taxon>
        <taxon>Tracheophyta</taxon>
        <taxon>Spermatophyta</taxon>
        <taxon>Magnoliopsida</taxon>
        <taxon>Liliopsida</taxon>
        <taxon>Poales</taxon>
        <taxon>Poaceae</taxon>
        <taxon>PACMAD clade</taxon>
        <taxon>Chloridoideae</taxon>
        <taxon>Eragrostideae</taxon>
        <taxon>Eragrostidinae</taxon>
        <taxon>Eragrostis</taxon>
    </lineage>
</organism>
<gene>
    <name evidence="8" type="ORF">EJB05_36906</name>
</gene>
<sequence length="604" mass="67268">LSTPPRRAAHAPPPSRCPALQIDFLYVQLFYSVSVLLVVEFEESLAIMDGMTEDVIAQIPSILAAQGLKLVPISPSMHQASPGDAHKSSCGSVPHGEHDLYAEMMGHATGFEEPDSINLLSEPTPCALMSIFGGHQIEVARGQVHPLEHVLHCSSIFHDCAVVFVDRVHKTHRNDELEFPPNDEITKLGQSLLKRIQWKRSRIVLNPGEMEASDPENSPPPKAKPQGGNKRQQAKQAKPKDIPLLRPNNEKQAKRARSDNKGQEKKKAKVTSNSAEGASASSKKPGIPNTPVALKWAPVAPIWAQPNSKCCYGQSMMNASERWKAGPECVSPHNFYANGCHEQKRSFSVSFKPEHFITRTGGIFSVEYDDLYDLFNFDSIISMQMASNPTVYGSKSTKGESAVAILDPQSMTFQVIVNDREYTRSYVEKAMSLANFSKKEFLMFGCNTGGHWVAVVISLKWSTVWYMDSKNEKQVDILAELFDESFANFIQSDPRRQQSMSKLKHKRNFPCHQQPMGSLSCGFYMAYHILYAASISATLKSPEDFSVPTEVLDHGVLSDIRRRIASFFVSEVIPAAIMLWLSWWYVAVLVVCGCSGVMWYLVLV</sequence>
<evidence type="ECO:0000256" key="4">
    <source>
        <dbReference type="SAM" id="MobiDB-lite"/>
    </source>
</evidence>
<feature type="non-terminal residue" evidence="8">
    <location>
        <position position="604"/>
    </location>
</feature>
<dbReference type="OrthoDB" id="10650056at2759"/>
<dbReference type="Gene3D" id="3.40.395.10">
    <property type="entry name" value="Adenoviral Proteinase, Chain A"/>
    <property type="match status" value="1"/>
</dbReference>
<evidence type="ECO:0000256" key="3">
    <source>
        <dbReference type="ARBA" id="ARBA00022801"/>
    </source>
</evidence>
<comment type="caution">
    <text evidence="8">The sequence shown here is derived from an EMBL/GenBank/DDBJ whole genome shotgun (WGS) entry which is preliminary data.</text>
</comment>
<keyword evidence="9" id="KW-1185">Reference proteome</keyword>
<dbReference type="InterPro" id="IPR038765">
    <property type="entry name" value="Papain-like_cys_pep_sf"/>
</dbReference>
<comment type="similarity">
    <text evidence="1">Belongs to the peptidase C48 family.</text>
</comment>
<dbReference type="Proteomes" id="UP000324897">
    <property type="component" value="Unassembled WGS sequence"/>
</dbReference>
<feature type="compositionally biased region" description="Polar residues" evidence="4">
    <location>
        <begin position="270"/>
        <end position="282"/>
    </location>
</feature>
<proteinExistence type="inferred from homology"/>
<dbReference type="AlphaFoldDB" id="A0A5J9TZE2"/>
<keyword evidence="5" id="KW-0472">Membrane</keyword>
<dbReference type="GO" id="GO:0006508">
    <property type="term" value="P:proteolysis"/>
    <property type="evidence" value="ECO:0007669"/>
    <property type="project" value="UniProtKB-KW"/>
</dbReference>
<accession>A0A5J9TZE2</accession>
<evidence type="ECO:0000259" key="6">
    <source>
        <dbReference type="Pfam" id="PF02902"/>
    </source>
</evidence>
<feature type="region of interest" description="Disordered" evidence="4">
    <location>
        <begin position="208"/>
        <end position="288"/>
    </location>
</feature>
<feature type="transmembrane region" description="Helical" evidence="5">
    <location>
        <begin position="583"/>
        <end position="603"/>
    </location>
</feature>
<evidence type="ECO:0000259" key="7">
    <source>
        <dbReference type="Pfam" id="PF26133"/>
    </source>
</evidence>
<dbReference type="Pfam" id="PF26133">
    <property type="entry name" value="DUF8039"/>
    <property type="match status" value="1"/>
</dbReference>
<dbReference type="GO" id="GO:0008234">
    <property type="term" value="F:cysteine-type peptidase activity"/>
    <property type="evidence" value="ECO:0007669"/>
    <property type="project" value="InterPro"/>
</dbReference>
<dbReference type="InterPro" id="IPR058352">
    <property type="entry name" value="DUF8039"/>
</dbReference>
<evidence type="ECO:0000313" key="9">
    <source>
        <dbReference type="Proteomes" id="UP000324897"/>
    </source>
</evidence>
<feature type="domain" description="DUF8039" evidence="7">
    <location>
        <begin position="116"/>
        <end position="205"/>
    </location>
</feature>
<dbReference type="InterPro" id="IPR003653">
    <property type="entry name" value="Peptidase_C48_C"/>
</dbReference>
<keyword evidence="3" id="KW-0378">Hydrolase</keyword>
<evidence type="ECO:0000256" key="2">
    <source>
        <dbReference type="ARBA" id="ARBA00022670"/>
    </source>
</evidence>
<keyword evidence="5" id="KW-1133">Transmembrane helix</keyword>
<protein>
    <submittedName>
        <fullName evidence="8">Uncharacterized protein</fullName>
    </submittedName>
</protein>
<evidence type="ECO:0000256" key="5">
    <source>
        <dbReference type="SAM" id="Phobius"/>
    </source>
</evidence>
<name>A0A5J9TZE2_9POAL</name>
<keyword evidence="2" id="KW-0645">Protease</keyword>
<dbReference type="Pfam" id="PF02902">
    <property type="entry name" value="Peptidase_C48"/>
    <property type="match status" value="1"/>
</dbReference>
<feature type="domain" description="Ubiquitin-like protease family profile" evidence="6">
    <location>
        <begin position="432"/>
        <end position="533"/>
    </location>
</feature>